<keyword evidence="2" id="KW-0479">Metal-binding</keyword>
<dbReference type="GO" id="GO:0046872">
    <property type="term" value="F:metal ion binding"/>
    <property type="evidence" value="ECO:0007669"/>
    <property type="project" value="UniProtKB-KW"/>
</dbReference>
<dbReference type="EMBL" id="WSRR01000010">
    <property type="protein sequence ID" value="MVX60974.1"/>
    <property type="molecule type" value="Genomic_DNA"/>
</dbReference>
<feature type="domain" description="4Fe-4S ferredoxin-type" evidence="5">
    <location>
        <begin position="88"/>
        <end position="117"/>
    </location>
</feature>
<keyword evidence="4" id="KW-0411">Iron-sulfur</keyword>
<dbReference type="CDD" id="cd10551">
    <property type="entry name" value="PsrB"/>
    <property type="match status" value="1"/>
</dbReference>
<dbReference type="Pfam" id="PF12797">
    <property type="entry name" value="Fer4_2"/>
    <property type="match status" value="1"/>
</dbReference>
<dbReference type="OrthoDB" id="9779457at2"/>
<dbReference type="Proteomes" id="UP000463388">
    <property type="component" value="Unassembled WGS sequence"/>
</dbReference>
<evidence type="ECO:0000256" key="4">
    <source>
        <dbReference type="ARBA" id="ARBA00023014"/>
    </source>
</evidence>
<keyword evidence="3" id="KW-0408">Iron</keyword>
<proteinExistence type="predicted"/>
<comment type="caution">
    <text evidence="6">The sequence shown here is derived from an EMBL/GenBank/DDBJ whole genome shotgun (WGS) entry which is preliminary data.</text>
</comment>
<evidence type="ECO:0000313" key="6">
    <source>
        <dbReference type="EMBL" id="MVX60974.1"/>
    </source>
</evidence>
<protein>
    <submittedName>
        <fullName evidence="6">4Fe-4S dicluster domain-containing protein</fullName>
    </submittedName>
</protein>
<dbReference type="InterPro" id="IPR050954">
    <property type="entry name" value="ET_IronSulfur_Cluster-Binding"/>
</dbReference>
<dbReference type="PANTHER" id="PTHR43177">
    <property type="entry name" value="PROTEIN NRFC"/>
    <property type="match status" value="1"/>
</dbReference>
<evidence type="ECO:0000256" key="3">
    <source>
        <dbReference type="ARBA" id="ARBA00023004"/>
    </source>
</evidence>
<evidence type="ECO:0000313" key="7">
    <source>
        <dbReference type="Proteomes" id="UP000463388"/>
    </source>
</evidence>
<dbReference type="SUPFAM" id="SSF54862">
    <property type="entry name" value="4Fe-4S ferredoxins"/>
    <property type="match status" value="1"/>
</dbReference>
<dbReference type="GO" id="GO:0051539">
    <property type="term" value="F:4 iron, 4 sulfur cluster binding"/>
    <property type="evidence" value="ECO:0007669"/>
    <property type="project" value="UniProtKB-KW"/>
</dbReference>
<dbReference type="RefSeq" id="WP_160345824.1">
    <property type="nucleotide sequence ID" value="NZ_WSRR01000010.1"/>
</dbReference>
<gene>
    <name evidence="6" type="ORF">GKZ27_05820</name>
</gene>
<feature type="domain" description="4Fe-4S ferredoxin-type" evidence="5">
    <location>
        <begin position="9"/>
        <end position="39"/>
    </location>
</feature>
<dbReference type="AlphaFoldDB" id="A0A6N8JPF3"/>
<dbReference type="InterPro" id="IPR017896">
    <property type="entry name" value="4Fe4S_Fe-S-bd"/>
</dbReference>
<keyword evidence="7" id="KW-1185">Reference proteome</keyword>
<evidence type="ECO:0000256" key="1">
    <source>
        <dbReference type="ARBA" id="ARBA00022485"/>
    </source>
</evidence>
<evidence type="ECO:0000259" key="5">
    <source>
        <dbReference type="PROSITE" id="PS51379"/>
    </source>
</evidence>
<dbReference type="PANTHER" id="PTHR43177:SF3">
    <property type="entry name" value="PROTEIN NRFC HOMOLOG"/>
    <property type="match status" value="1"/>
</dbReference>
<keyword evidence="1" id="KW-0004">4Fe-4S</keyword>
<reference evidence="6 7" key="1">
    <citation type="submission" date="2019-12" db="EMBL/GenBank/DDBJ databases">
        <title>Microbes associate with the intestines of laboratory mice.</title>
        <authorList>
            <person name="Navarre W."/>
            <person name="Wong E."/>
        </authorList>
    </citation>
    <scope>NUCLEOTIDE SEQUENCE [LARGE SCALE GENOMIC DNA]</scope>
    <source>
        <strain evidence="6 7">NM66_B29</strain>
    </source>
</reference>
<name>A0A6N8JPF3_9ACTN</name>
<dbReference type="Pfam" id="PF13247">
    <property type="entry name" value="Fer4_11"/>
    <property type="match status" value="1"/>
</dbReference>
<evidence type="ECO:0000256" key="2">
    <source>
        <dbReference type="ARBA" id="ARBA00022723"/>
    </source>
</evidence>
<feature type="domain" description="4Fe-4S ferredoxin-type" evidence="5">
    <location>
        <begin position="56"/>
        <end position="87"/>
    </location>
</feature>
<dbReference type="PROSITE" id="PS51379">
    <property type="entry name" value="4FE4S_FER_2"/>
    <property type="match status" value="3"/>
</dbReference>
<organism evidence="6 7">
    <name type="scientific">Adlercreutzia mucosicola</name>
    <dbReference type="NCBI Taxonomy" id="580026"/>
    <lineage>
        <taxon>Bacteria</taxon>
        <taxon>Bacillati</taxon>
        <taxon>Actinomycetota</taxon>
        <taxon>Coriobacteriia</taxon>
        <taxon>Eggerthellales</taxon>
        <taxon>Eggerthellaceae</taxon>
        <taxon>Adlercreutzia</taxon>
    </lineage>
</organism>
<accession>A0A6N8JPF3</accession>
<dbReference type="InterPro" id="IPR017900">
    <property type="entry name" value="4Fe4S_Fe_S_CS"/>
</dbReference>
<dbReference type="Gene3D" id="3.30.70.20">
    <property type="match status" value="2"/>
</dbReference>
<dbReference type="PROSITE" id="PS00198">
    <property type="entry name" value="4FE4S_FER_1"/>
    <property type="match status" value="1"/>
</dbReference>
<sequence>MDSTSQKHYGMVIDLDKCTGCQACAVACKMENDVDLGVFWERVYRMGPIGQFPDQLEMFYFPNQCMHCESPSCISVCPTKATYQTDDGIVLVDANLCFGCQYCIWACPYEARTLNPNTKTVEKCILCVHRLEQGEQPMCAYTCTTGCRVAGDMNDPDSEISRILAANADRVFRVHPEFGNQPSVVYLLPRKGAETLCKSIGRS</sequence>